<accession>A0A6J4ITI9</accession>
<dbReference type="PROSITE" id="PS50293">
    <property type="entry name" value="TPR_REGION"/>
    <property type="match status" value="1"/>
</dbReference>
<dbReference type="InterPro" id="IPR011990">
    <property type="entry name" value="TPR-like_helical_dom_sf"/>
</dbReference>
<dbReference type="SUPFAM" id="SSF48452">
    <property type="entry name" value="TPR-like"/>
    <property type="match status" value="1"/>
</dbReference>
<feature type="repeat" description="TPR" evidence="1">
    <location>
        <begin position="472"/>
        <end position="505"/>
    </location>
</feature>
<sequence>MPKTRQAARRFARERAKGGTAVALEAAPAAVATAATPPKPSPWILDRWRDLLLFVGTPALLIPIFSAAQSRWSAQDIFLFVGAFGAMGHHLPGMIRAYGDPGLFRRFKTRFVIAPIALLAVCIWSTFYNVQAVQLVAFAWGIWHGMMQTYGFSRIYDAKGSAAAAAARARADFALCLSWFIAAVLLSPLRFRSALDLYYESGGPVIPPVAVVAARNSLVVMLAAVTVFFLWRHWRDWRAGRAISPVKMTLLLSSIGFWWYCNNGVQNILVGIALFEVFHDVQYLAIVWIYNRTRVERDESIGGFMRFVFRRSGSLIGVYVGLVVAYGALGLVAQGVSSEWIKQSLIGVVTASALLHFYYDGFIWKVRETQTRSALGINDPGMVASSLRRPIPVWLGHSLRWAALGVPFAALCAAQLAGRTVPAVERTEKVAEVLPHDAKAQLNHGKALHEAGRTQEAIARYEAAVTLQPSLAEAQMFLGLAWSDLGELNRSVEHYNRALELEPKDARAECNLAGVLARSGRRVEARQRFEHSLELDPKLFLAHKGLADLLRGAGDYDGAITHYSEALRLNPDLVEARDGLEAVRIVSGKR</sequence>
<feature type="transmembrane region" description="Helical" evidence="2">
    <location>
        <begin position="77"/>
        <end position="99"/>
    </location>
</feature>
<feature type="repeat" description="TPR" evidence="1">
    <location>
        <begin position="506"/>
        <end position="539"/>
    </location>
</feature>
<keyword evidence="2" id="KW-0812">Transmembrane</keyword>
<dbReference type="Pfam" id="PF13432">
    <property type="entry name" value="TPR_16"/>
    <property type="match status" value="1"/>
</dbReference>
<dbReference type="AlphaFoldDB" id="A0A6J4ITI9"/>
<organism evidence="3">
    <name type="scientific">uncultured Chthoniobacterales bacterium</name>
    <dbReference type="NCBI Taxonomy" id="1836801"/>
    <lineage>
        <taxon>Bacteria</taxon>
        <taxon>Pseudomonadati</taxon>
        <taxon>Verrucomicrobiota</taxon>
        <taxon>Spartobacteria</taxon>
        <taxon>Chthoniobacterales</taxon>
        <taxon>environmental samples</taxon>
    </lineage>
</organism>
<gene>
    <name evidence="3" type="ORF">AVDCRST_MAG42-2678</name>
</gene>
<feature type="repeat" description="TPR" evidence="1">
    <location>
        <begin position="540"/>
        <end position="573"/>
    </location>
</feature>
<proteinExistence type="predicted"/>
<protein>
    <submittedName>
        <fullName evidence="3">Uncharacterized protein</fullName>
    </submittedName>
</protein>
<dbReference type="SMART" id="SM00028">
    <property type="entry name" value="TPR"/>
    <property type="match status" value="4"/>
</dbReference>
<reference evidence="3" key="1">
    <citation type="submission" date="2020-02" db="EMBL/GenBank/DDBJ databases">
        <authorList>
            <person name="Meier V. D."/>
        </authorList>
    </citation>
    <scope>NUCLEOTIDE SEQUENCE</scope>
    <source>
        <strain evidence="3">AVDCRST_MAG42</strain>
    </source>
</reference>
<dbReference type="InterPro" id="IPR019734">
    <property type="entry name" value="TPR_rpt"/>
</dbReference>
<feature type="transmembrane region" description="Helical" evidence="2">
    <location>
        <begin position="111"/>
        <end position="127"/>
    </location>
</feature>
<feature type="transmembrane region" description="Helical" evidence="2">
    <location>
        <begin position="173"/>
        <end position="189"/>
    </location>
</feature>
<dbReference type="PANTHER" id="PTHR44809">
    <property type="match status" value="1"/>
</dbReference>
<dbReference type="Pfam" id="PF13424">
    <property type="entry name" value="TPR_12"/>
    <property type="match status" value="1"/>
</dbReference>
<name>A0A6J4ITI9_9BACT</name>
<dbReference type="InterPro" id="IPR052943">
    <property type="entry name" value="TMTC_O-mannosyl-trnsfr"/>
</dbReference>
<keyword evidence="2" id="KW-0472">Membrane</keyword>
<feature type="transmembrane region" description="Helical" evidence="2">
    <location>
        <begin position="312"/>
        <end position="334"/>
    </location>
</feature>
<dbReference type="PANTHER" id="PTHR44809:SF1">
    <property type="entry name" value="PROTEIN O-MANNOSYL-TRANSFERASE TMTC1"/>
    <property type="match status" value="1"/>
</dbReference>
<dbReference type="EMBL" id="CADCTA010000095">
    <property type="protein sequence ID" value="CAA9260352.1"/>
    <property type="molecule type" value="Genomic_DNA"/>
</dbReference>
<evidence type="ECO:0000256" key="2">
    <source>
        <dbReference type="SAM" id="Phobius"/>
    </source>
</evidence>
<evidence type="ECO:0000313" key="3">
    <source>
        <dbReference type="EMBL" id="CAA9260352.1"/>
    </source>
</evidence>
<feature type="transmembrane region" description="Helical" evidence="2">
    <location>
        <begin position="209"/>
        <end position="230"/>
    </location>
</feature>
<dbReference type="Pfam" id="PF13181">
    <property type="entry name" value="TPR_8"/>
    <property type="match status" value="1"/>
</dbReference>
<keyword evidence="2" id="KW-1133">Transmembrane helix</keyword>
<feature type="repeat" description="TPR" evidence="1">
    <location>
        <begin position="438"/>
        <end position="471"/>
    </location>
</feature>
<evidence type="ECO:0000256" key="1">
    <source>
        <dbReference type="PROSITE-ProRule" id="PRU00339"/>
    </source>
</evidence>
<dbReference type="Gene3D" id="1.25.40.10">
    <property type="entry name" value="Tetratricopeptide repeat domain"/>
    <property type="match status" value="1"/>
</dbReference>
<keyword evidence="1" id="KW-0802">TPR repeat</keyword>
<feature type="transmembrane region" description="Helical" evidence="2">
    <location>
        <begin position="133"/>
        <end position="152"/>
    </location>
</feature>
<dbReference type="PROSITE" id="PS50005">
    <property type="entry name" value="TPR"/>
    <property type="match status" value="4"/>
</dbReference>
<feature type="transmembrane region" description="Helical" evidence="2">
    <location>
        <begin position="51"/>
        <end position="71"/>
    </location>
</feature>